<proteinExistence type="predicted"/>
<dbReference type="InterPro" id="IPR054722">
    <property type="entry name" value="PolX-like_BBD"/>
</dbReference>
<protein>
    <recommendedName>
        <fullName evidence="1">Retrovirus-related Pol polyprotein from transposon TNT 1-94-like beta-barrel domain-containing protein</fullName>
    </recommendedName>
</protein>
<dbReference type="Pfam" id="PF22936">
    <property type="entry name" value="Pol_BBD"/>
    <property type="match status" value="1"/>
</dbReference>
<evidence type="ECO:0000259" key="1">
    <source>
        <dbReference type="Pfam" id="PF22936"/>
    </source>
</evidence>
<evidence type="ECO:0000313" key="2">
    <source>
        <dbReference type="EMBL" id="KAI5356447.1"/>
    </source>
</evidence>
<dbReference type="EMBL" id="JAJFAZ020000001">
    <property type="protein sequence ID" value="KAI5356447.1"/>
    <property type="molecule type" value="Genomic_DNA"/>
</dbReference>
<name>A0AAD5F7R1_PRUDU</name>
<accession>A0AAD5F7R1</accession>
<comment type="caution">
    <text evidence="2">The sequence shown here is derived from an EMBL/GenBank/DDBJ whole genome shotgun (WGS) entry which is preliminary data.</text>
</comment>
<sequence length="145" mass="15387">MLGPPTIHSLIADSQKHAATPAEPATRVCASIATTKGSAFHTSSPKPTWIIDSGGTDHMTFDHDQVISRTPTTQSVVSNANGTPSSLVGESSLSLSNFIHLDSVLLVPSLDHNLLRGKLYYLDWALNSETKVGQAFTTNGASSER</sequence>
<reference evidence="2 3" key="1">
    <citation type="journal article" date="2022" name="G3 (Bethesda)">
        <title>Whole-genome sequence and methylome profiling of the almond [Prunus dulcis (Mill.) D.A. Webb] cultivar 'Nonpareil'.</title>
        <authorList>
            <person name="D'Amico-Willman K.M."/>
            <person name="Ouma W.Z."/>
            <person name="Meulia T."/>
            <person name="Sideli G.M."/>
            <person name="Gradziel T.M."/>
            <person name="Fresnedo-Ramirez J."/>
        </authorList>
    </citation>
    <scope>NUCLEOTIDE SEQUENCE [LARGE SCALE GENOMIC DNA]</scope>
    <source>
        <strain evidence="2">Clone GOH B32 T37-40</strain>
    </source>
</reference>
<keyword evidence="3" id="KW-1185">Reference proteome</keyword>
<gene>
    <name evidence="2" type="ORF">L3X38_009342</name>
</gene>
<organism evidence="2 3">
    <name type="scientific">Prunus dulcis</name>
    <name type="common">Almond</name>
    <name type="synonym">Amygdalus dulcis</name>
    <dbReference type="NCBI Taxonomy" id="3755"/>
    <lineage>
        <taxon>Eukaryota</taxon>
        <taxon>Viridiplantae</taxon>
        <taxon>Streptophyta</taxon>
        <taxon>Embryophyta</taxon>
        <taxon>Tracheophyta</taxon>
        <taxon>Spermatophyta</taxon>
        <taxon>Magnoliopsida</taxon>
        <taxon>eudicotyledons</taxon>
        <taxon>Gunneridae</taxon>
        <taxon>Pentapetalae</taxon>
        <taxon>rosids</taxon>
        <taxon>fabids</taxon>
        <taxon>Rosales</taxon>
        <taxon>Rosaceae</taxon>
        <taxon>Amygdaloideae</taxon>
        <taxon>Amygdaleae</taxon>
        <taxon>Prunus</taxon>
    </lineage>
</organism>
<dbReference type="AlphaFoldDB" id="A0AAD5F7R1"/>
<dbReference type="Proteomes" id="UP001054821">
    <property type="component" value="Chromosome 1"/>
</dbReference>
<evidence type="ECO:0000313" key="3">
    <source>
        <dbReference type="Proteomes" id="UP001054821"/>
    </source>
</evidence>
<feature type="domain" description="Retrovirus-related Pol polyprotein from transposon TNT 1-94-like beta-barrel" evidence="1">
    <location>
        <begin position="49"/>
        <end position="115"/>
    </location>
</feature>